<evidence type="ECO:0000313" key="1">
    <source>
        <dbReference type="EMBL" id="KAF3009862.1"/>
    </source>
</evidence>
<keyword evidence="2" id="KW-1185">Reference proteome</keyword>
<dbReference type="EMBL" id="SWKU01000002">
    <property type="protein sequence ID" value="KAF3009862.1"/>
    <property type="molecule type" value="Genomic_DNA"/>
</dbReference>
<organism evidence="1 2">
    <name type="scientific">Curvularia kusanoi</name>
    <name type="common">Cochliobolus kusanoi</name>
    <dbReference type="NCBI Taxonomy" id="90978"/>
    <lineage>
        <taxon>Eukaryota</taxon>
        <taxon>Fungi</taxon>
        <taxon>Dikarya</taxon>
        <taxon>Ascomycota</taxon>
        <taxon>Pezizomycotina</taxon>
        <taxon>Dothideomycetes</taxon>
        <taxon>Pleosporomycetidae</taxon>
        <taxon>Pleosporales</taxon>
        <taxon>Pleosporineae</taxon>
        <taxon>Pleosporaceae</taxon>
        <taxon>Curvularia</taxon>
    </lineage>
</organism>
<dbReference type="OrthoDB" id="10005335at2759"/>
<evidence type="ECO:0000313" key="2">
    <source>
        <dbReference type="Proteomes" id="UP000801428"/>
    </source>
</evidence>
<dbReference type="SUPFAM" id="SSF56091">
    <property type="entry name" value="DNA ligase/mRNA capping enzyme, catalytic domain"/>
    <property type="match status" value="1"/>
</dbReference>
<gene>
    <name evidence="1" type="ORF">E8E13_010617</name>
</gene>
<dbReference type="AlphaFoldDB" id="A0A9P4WCK5"/>
<evidence type="ECO:0008006" key="3">
    <source>
        <dbReference type="Google" id="ProtNLM"/>
    </source>
</evidence>
<comment type="caution">
    <text evidence="1">The sequence shown here is derived from an EMBL/GenBank/DDBJ whole genome shotgun (WGS) entry which is preliminary data.</text>
</comment>
<name>A0A9P4WCK5_CURKU</name>
<dbReference type="Proteomes" id="UP000801428">
    <property type="component" value="Unassembled WGS sequence"/>
</dbReference>
<proteinExistence type="predicted"/>
<reference evidence="1" key="1">
    <citation type="submission" date="2019-04" db="EMBL/GenBank/DDBJ databases">
        <title>Sequencing of skin fungus with MAO and IRED activity.</title>
        <authorList>
            <person name="Marsaioli A.J."/>
            <person name="Bonatto J.M.C."/>
            <person name="Reis Junior O."/>
        </authorList>
    </citation>
    <scope>NUCLEOTIDE SEQUENCE</scope>
    <source>
        <strain evidence="1">30M1</strain>
    </source>
</reference>
<sequence length="350" mass="38760">MSTSHAPALYPKITQHVSDVVKNLRRLESESGYVQGEATWEPIPIVGFAKLHGTHADILVYADDGIVLQSKNVSGLTASNDNHGFAVAMAERTVPILELRDQYITRWRTLNPDTPLQTEFPVLIAGEWIGTNIQKDVAISQLSPRFVIVSVNINNSWVPDTQYLDIEAPSVSIYNISRGGTFSAILDPTNIACTVAEVESRAEEVASSCPFAASLGIDGEGEGIVWKLVPASLNLNPALWFKTKGGRFRSTFAPAPKAVPVDLQEKRDAADAVAKIWCTQERLWQGWEFLREIGTGRDMKGLGKYLQWVQNDVLTEERGYIEDHGVDKGMLRIGIVKIAKVWYIERLGEE</sequence>
<accession>A0A9P4WCK5</accession>
<protein>
    <recommendedName>
        <fullName evidence="3">RNA ligase domain-containing protein</fullName>
    </recommendedName>
</protein>